<evidence type="ECO:0000313" key="2">
    <source>
        <dbReference type="WBParaSite" id="maker-PairedContig_5379-snap-gene-2.21-mRNA-1"/>
    </source>
</evidence>
<accession>A0A1I8EW32</accession>
<organism evidence="2">
    <name type="scientific">Wuchereria bancrofti</name>
    <dbReference type="NCBI Taxonomy" id="6293"/>
    <lineage>
        <taxon>Eukaryota</taxon>
        <taxon>Metazoa</taxon>
        <taxon>Ecdysozoa</taxon>
        <taxon>Nematoda</taxon>
        <taxon>Chromadorea</taxon>
        <taxon>Rhabditida</taxon>
        <taxon>Spirurina</taxon>
        <taxon>Spiruromorpha</taxon>
        <taxon>Filarioidea</taxon>
        <taxon>Onchocercidae</taxon>
        <taxon>Wuchereria</taxon>
    </lineage>
</organism>
<dbReference type="AlphaFoldDB" id="A0A1I8EW32"/>
<evidence type="ECO:0000256" key="1">
    <source>
        <dbReference type="SAM" id="MobiDB-lite"/>
    </source>
</evidence>
<sequence>MISNKITNKRIFNEKDSKYTYIPINANDEPTLISYAGRYNKNETRSRQSSGGSQTIISHTANKQKIDRPNSNSNRWESRKVVLLVQ</sequence>
<dbReference type="WBParaSite" id="maker-PairedContig_5379-snap-gene-2.21-mRNA-1">
    <property type="protein sequence ID" value="maker-PairedContig_5379-snap-gene-2.21-mRNA-1"/>
    <property type="gene ID" value="maker-PairedContig_5379-snap-gene-2.21"/>
</dbReference>
<feature type="region of interest" description="Disordered" evidence="1">
    <location>
        <begin position="43"/>
        <end position="78"/>
    </location>
</feature>
<reference evidence="2" key="1">
    <citation type="submission" date="2016-11" db="UniProtKB">
        <authorList>
            <consortium name="WormBaseParasite"/>
        </authorList>
    </citation>
    <scope>IDENTIFICATION</scope>
    <source>
        <strain evidence="2">pt0022</strain>
    </source>
</reference>
<proteinExistence type="predicted"/>
<feature type="compositionally biased region" description="Polar residues" evidence="1">
    <location>
        <begin position="47"/>
        <end position="75"/>
    </location>
</feature>
<name>A0A1I8EW32_WUCBA</name>
<protein>
    <submittedName>
        <fullName evidence="2">Uncharacterized protein</fullName>
    </submittedName>
</protein>